<dbReference type="Gene3D" id="3.40.50.880">
    <property type="match status" value="1"/>
</dbReference>
<dbReference type="SUPFAM" id="SSF52317">
    <property type="entry name" value="Class I glutamine amidotransferase-like"/>
    <property type="match status" value="1"/>
</dbReference>
<proteinExistence type="inferred from homology"/>
<dbReference type="PROSITE" id="PS51257">
    <property type="entry name" value="PROKAR_LIPOPROTEIN"/>
    <property type="match status" value="1"/>
</dbReference>
<evidence type="ECO:0000256" key="4">
    <source>
        <dbReference type="ARBA" id="ARBA00022825"/>
    </source>
</evidence>
<evidence type="ECO:0000256" key="2">
    <source>
        <dbReference type="ARBA" id="ARBA00022670"/>
    </source>
</evidence>
<gene>
    <name evidence="5" type="ORF">GCM10008106_18860</name>
</gene>
<evidence type="ECO:0000313" key="6">
    <source>
        <dbReference type="Proteomes" id="UP000642809"/>
    </source>
</evidence>
<dbReference type="GO" id="GO:0008236">
    <property type="term" value="F:serine-type peptidase activity"/>
    <property type="evidence" value="ECO:0007669"/>
    <property type="project" value="UniProtKB-KW"/>
</dbReference>
<name>A0A8J3CXZ6_9BACT</name>
<dbReference type="InterPro" id="IPR029062">
    <property type="entry name" value="Class_I_gatase-like"/>
</dbReference>
<dbReference type="GO" id="GO:0006508">
    <property type="term" value="P:proteolysis"/>
    <property type="evidence" value="ECO:0007669"/>
    <property type="project" value="UniProtKB-KW"/>
</dbReference>
<keyword evidence="3" id="KW-0378">Hydrolase</keyword>
<comment type="similarity">
    <text evidence="1">Belongs to the peptidase S51 family.</text>
</comment>
<protein>
    <recommendedName>
        <fullName evidence="7">Cyanophycinase</fullName>
    </recommendedName>
</protein>
<accession>A0A8J3CXZ6</accession>
<reference evidence="5" key="1">
    <citation type="journal article" date="2014" name="Int. J. Syst. Evol. Microbiol.">
        <title>Complete genome sequence of Corynebacterium casei LMG S-19264T (=DSM 44701T), isolated from a smear-ripened cheese.</title>
        <authorList>
            <consortium name="US DOE Joint Genome Institute (JGI-PGF)"/>
            <person name="Walter F."/>
            <person name="Albersmeier A."/>
            <person name="Kalinowski J."/>
            <person name="Ruckert C."/>
        </authorList>
    </citation>
    <scope>NUCLEOTIDE SEQUENCE</scope>
    <source>
        <strain evidence="5">KCTC 23224</strain>
    </source>
</reference>
<organism evidence="5 6">
    <name type="scientific">Mongoliitalea lutea</name>
    <dbReference type="NCBI Taxonomy" id="849756"/>
    <lineage>
        <taxon>Bacteria</taxon>
        <taxon>Pseudomonadati</taxon>
        <taxon>Bacteroidota</taxon>
        <taxon>Cytophagia</taxon>
        <taxon>Cytophagales</taxon>
        <taxon>Cyclobacteriaceae</taxon>
        <taxon>Mongoliitalea</taxon>
    </lineage>
</organism>
<sequence length="338" mass="37163">MGNIIRFVISFFMLCGTAACQSTEHAEESNPFSLGRVGNKQDVHTASEGGLVLMGGGSDVDAAMQWMIERSGGGDFLIIRASGGDGYNSYIQNLGSVNSVETLLIRNKNAANDPRVYETIRKAEALFIAGGDQSVYLEAWEGTETEKAIHYLIHEKKVPIGGTSAGCAIMGEFVYTGENGSIISTEALSNPFDSRLTVRKSSLINHPLLPNLITDQHFTERGREGRLVSFIARLKSPSQTVALRGIAVDERTALCVASSGEAMALGSGGVTLLEEHQPEKFPERLQAGQSLHWRLDNQVLRYRRLSQATNEELVNILHWNIPWSEQFWHVDNGQLRMQ</sequence>
<dbReference type="Proteomes" id="UP000642809">
    <property type="component" value="Unassembled WGS sequence"/>
</dbReference>
<comment type="caution">
    <text evidence="5">The sequence shown here is derived from an EMBL/GenBank/DDBJ whole genome shotgun (WGS) entry which is preliminary data.</text>
</comment>
<keyword evidence="4" id="KW-0720">Serine protease</keyword>
<keyword evidence="6" id="KW-1185">Reference proteome</keyword>
<dbReference type="InterPro" id="IPR005320">
    <property type="entry name" value="Peptidase_S51"/>
</dbReference>
<dbReference type="AlphaFoldDB" id="A0A8J3CXZ6"/>
<dbReference type="CDD" id="cd03145">
    <property type="entry name" value="GAT1_cyanophycinase"/>
    <property type="match status" value="1"/>
</dbReference>
<dbReference type="PANTHER" id="PTHR36175">
    <property type="entry name" value="CYANOPHYCINASE"/>
    <property type="match status" value="1"/>
</dbReference>
<evidence type="ECO:0000313" key="5">
    <source>
        <dbReference type="EMBL" id="GHB37859.1"/>
    </source>
</evidence>
<dbReference type="Pfam" id="PF03575">
    <property type="entry name" value="Peptidase_S51"/>
    <property type="match status" value="1"/>
</dbReference>
<evidence type="ECO:0000256" key="3">
    <source>
        <dbReference type="ARBA" id="ARBA00022801"/>
    </source>
</evidence>
<evidence type="ECO:0008006" key="7">
    <source>
        <dbReference type="Google" id="ProtNLM"/>
    </source>
</evidence>
<dbReference type="RefSeq" id="WP_189581254.1">
    <property type="nucleotide sequence ID" value="NZ_BMYF01000010.1"/>
</dbReference>
<keyword evidence="2" id="KW-0645">Protease</keyword>
<evidence type="ECO:0000256" key="1">
    <source>
        <dbReference type="ARBA" id="ARBA00006534"/>
    </source>
</evidence>
<dbReference type="EMBL" id="BMYF01000010">
    <property type="protein sequence ID" value="GHB37859.1"/>
    <property type="molecule type" value="Genomic_DNA"/>
</dbReference>
<reference evidence="5" key="2">
    <citation type="submission" date="2020-09" db="EMBL/GenBank/DDBJ databases">
        <authorList>
            <person name="Sun Q."/>
            <person name="Kim S."/>
        </authorList>
    </citation>
    <scope>NUCLEOTIDE SEQUENCE</scope>
    <source>
        <strain evidence="5">KCTC 23224</strain>
    </source>
</reference>
<dbReference type="PANTHER" id="PTHR36175:SF1">
    <property type="entry name" value="CYANOPHYCINASE"/>
    <property type="match status" value="1"/>
</dbReference>